<evidence type="ECO:0000313" key="1">
    <source>
        <dbReference type="EMBL" id="KAG2938166.1"/>
    </source>
</evidence>
<protein>
    <submittedName>
        <fullName evidence="1">Uncharacterized protein</fullName>
    </submittedName>
</protein>
<comment type="caution">
    <text evidence="1">The sequence shown here is derived from an EMBL/GenBank/DDBJ whole genome shotgun (WGS) entry which is preliminary data.</text>
</comment>
<proteinExistence type="predicted"/>
<evidence type="ECO:0000313" key="2">
    <source>
        <dbReference type="Proteomes" id="UP000736787"/>
    </source>
</evidence>
<accession>A0A8T1DBN4</accession>
<dbReference type="Proteomes" id="UP000736787">
    <property type="component" value="Unassembled WGS sequence"/>
</dbReference>
<dbReference type="AlphaFoldDB" id="A0A8T1DBN4"/>
<dbReference type="EMBL" id="RCMK01000291">
    <property type="protein sequence ID" value="KAG2938166.1"/>
    <property type="molecule type" value="Genomic_DNA"/>
</dbReference>
<organism evidence="1 2">
    <name type="scientific">Phytophthora cactorum</name>
    <dbReference type="NCBI Taxonomy" id="29920"/>
    <lineage>
        <taxon>Eukaryota</taxon>
        <taxon>Sar</taxon>
        <taxon>Stramenopiles</taxon>
        <taxon>Oomycota</taxon>
        <taxon>Peronosporomycetes</taxon>
        <taxon>Peronosporales</taxon>
        <taxon>Peronosporaceae</taxon>
        <taxon>Phytophthora</taxon>
    </lineage>
</organism>
<name>A0A8T1DBN4_9STRA</name>
<gene>
    <name evidence="1" type="ORF">PC117_g11338</name>
</gene>
<reference evidence="1" key="1">
    <citation type="submission" date="2018-10" db="EMBL/GenBank/DDBJ databases">
        <title>Effector identification in a new, highly contiguous assembly of the strawberry crown rot pathogen Phytophthora cactorum.</title>
        <authorList>
            <person name="Armitage A.D."/>
            <person name="Nellist C.F."/>
            <person name="Bates H."/>
            <person name="Vickerstaff R.J."/>
            <person name="Harrison R.J."/>
        </authorList>
    </citation>
    <scope>NUCLEOTIDE SEQUENCE</scope>
    <source>
        <strain evidence="1">4040</strain>
    </source>
</reference>
<sequence>MQTCATAVALACGLLMPHDALALFAKELSSSM</sequence>